<gene>
    <name evidence="2" type="ORF">GGQ93_003204</name>
</gene>
<dbReference type="Proteomes" id="UP000527324">
    <property type="component" value="Unassembled WGS sequence"/>
</dbReference>
<dbReference type="RefSeq" id="WP_147399892.1">
    <property type="nucleotide sequence ID" value="NZ_CAJFZW010000046.1"/>
</dbReference>
<organism evidence="2 3">
    <name type="scientific">Brevundimonas aurantiaca</name>
    <dbReference type="NCBI Taxonomy" id="74316"/>
    <lineage>
        <taxon>Bacteria</taxon>
        <taxon>Pseudomonadati</taxon>
        <taxon>Pseudomonadota</taxon>
        <taxon>Alphaproteobacteria</taxon>
        <taxon>Caulobacterales</taxon>
        <taxon>Caulobacteraceae</taxon>
        <taxon>Brevundimonas</taxon>
    </lineage>
</organism>
<keyword evidence="3" id="KW-1185">Reference proteome</keyword>
<feature type="region of interest" description="Disordered" evidence="1">
    <location>
        <begin position="1"/>
        <end position="20"/>
    </location>
</feature>
<dbReference type="AlphaFoldDB" id="A0A7W9F9Q9"/>
<protein>
    <recommendedName>
        <fullName evidence="4">RiboL-PSP-HEPN domain-containing protein</fullName>
    </recommendedName>
</protein>
<evidence type="ECO:0000313" key="2">
    <source>
        <dbReference type="EMBL" id="MBB5741461.1"/>
    </source>
</evidence>
<proteinExistence type="predicted"/>
<evidence type="ECO:0008006" key="4">
    <source>
        <dbReference type="Google" id="ProtNLM"/>
    </source>
</evidence>
<name>A0A7W9F9Q9_9CAUL</name>
<comment type="caution">
    <text evidence="2">The sequence shown here is derived from an EMBL/GenBank/DDBJ whole genome shotgun (WGS) entry which is preliminary data.</text>
</comment>
<sequence>MPEPDWSAAESMSDLNSEGETEVECPHCETVFEAYVVNSAGSCEVRLNAHPETAVSADVAFYSPEEDWSDYALPENPLSIWAESFEQAQAYLDAHGSDDGGALINRMVFSQHVAALEAFLGDTLLKEVLGDEKRLGRLLAGDKELAKERFTLAEIQENPGLIRDRVGAYLADIRYHNLAKVDTLYRIALEVELLKEQTQREKLFVAIQHRHDCVHRNGRDKNNEKLTVFTKAYVTETAELFRALIERVDLALSPF</sequence>
<reference evidence="2 3" key="1">
    <citation type="submission" date="2020-08" db="EMBL/GenBank/DDBJ databases">
        <title>Genomic Encyclopedia of Type Strains, Phase IV (KMG-IV): sequencing the most valuable type-strain genomes for metagenomic binning, comparative biology and taxonomic classification.</title>
        <authorList>
            <person name="Goeker M."/>
        </authorList>
    </citation>
    <scope>NUCLEOTIDE SEQUENCE [LARGE SCALE GENOMIC DNA]</scope>
    <source>
        <strain evidence="2 3">DSM 4731</strain>
    </source>
</reference>
<evidence type="ECO:0000313" key="3">
    <source>
        <dbReference type="Proteomes" id="UP000527324"/>
    </source>
</evidence>
<dbReference type="EMBL" id="JACHOQ010000016">
    <property type="protein sequence ID" value="MBB5741461.1"/>
    <property type="molecule type" value="Genomic_DNA"/>
</dbReference>
<accession>A0A7W9F9Q9</accession>
<evidence type="ECO:0000256" key="1">
    <source>
        <dbReference type="SAM" id="MobiDB-lite"/>
    </source>
</evidence>